<keyword evidence="1" id="KW-0479">Metal-binding</keyword>
<evidence type="ECO:0000313" key="7">
    <source>
        <dbReference type="Proteomes" id="UP001371456"/>
    </source>
</evidence>
<keyword evidence="7" id="KW-1185">Reference proteome</keyword>
<dbReference type="PROSITE" id="PS50966">
    <property type="entry name" value="ZF_SWIM"/>
    <property type="match status" value="1"/>
</dbReference>
<evidence type="ECO:0000256" key="3">
    <source>
        <dbReference type="ARBA" id="ARBA00022833"/>
    </source>
</evidence>
<evidence type="ECO:0000259" key="5">
    <source>
        <dbReference type="PROSITE" id="PS50966"/>
    </source>
</evidence>
<comment type="caution">
    <text evidence="6">The sequence shown here is derived from an EMBL/GenBank/DDBJ whole genome shotgun (WGS) entry which is preliminary data.</text>
</comment>
<protein>
    <recommendedName>
        <fullName evidence="5">SWIM-type domain-containing protein</fullName>
    </recommendedName>
</protein>
<keyword evidence="3" id="KW-0862">Zinc</keyword>
<feature type="domain" description="SWIM-type" evidence="5">
    <location>
        <begin position="155"/>
        <end position="196"/>
    </location>
</feature>
<dbReference type="EMBL" id="JBANQN010000010">
    <property type="protein sequence ID" value="KAK6777986.1"/>
    <property type="molecule type" value="Genomic_DNA"/>
</dbReference>
<evidence type="ECO:0000256" key="1">
    <source>
        <dbReference type="ARBA" id="ARBA00022723"/>
    </source>
</evidence>
<dbReference type="AlphaFoldDB" id="A0AAN8Y3W6"/>
<gene>
    <name evidence="6" type="ORF">RDI58_024704</name>
</gene>
<dbReference type="Proteomes" id="UP001371456">
    <property type="component" value="Unassembled WGS sequence"/>
</dbReference>
<dbReference type="SMART" id="SM00575">
    <property type="entry name" value="ZnF_PMZ"/>
    <property type="match status" value="1"/>
</dbReference>
<sequence length="233" mass="26648">MRKVIAADDTHLHDNDASRTFLFEKLKDIVVDESNLCFISDRQKSITNGITKVYNHAHHAYGMRHLSENLWVNHHCGDSLYLYYNEAKAYSLEEFNDYSVEFKDKSLEALKERHAYVLKSKGNKMVPAAERIARKKMIEGYSLYVENITVDGNQFTVFSAGSTSTVNLLEKLCSCREYDLVKIPCTHAMTALSSKHDDEYGMNIYEYSSPINKATTYLLAYSKSINVVPIESE</sequence>
<evidence type="ECO:0000256" key="2">
    <source>
        <dbReference type="ARBA" id="ARBA00022771"/>
    </source>
</evidence>
<dbReference type="InterPro" id="IPR007527">
    <property type="entry name" value="Znf_SWIM"/>
</dbReference>
<dbReference type="PANTHER" id="PTHR31973">
    <property type="entry name" value="POLYPROTEIN, PUTATIVE-RELATED"/>
    <property type="match status" value="1"/>
</dbReference>
<evidence type="ECO:0000313" key="6">
    <source>
        <dbReference type="EMBL" id="KAK6777986.1"/>
    </source>
</evidence>
<dbReference type="GO" id="GO:0008270">
    <property type="term" value="F:zinc ion binding"/>
    <property type="evidence" value="ECO:0007669"/>
    <property type="project" value="UniProtKB-KW"/>
</dbReference>
<name>A0AAN8Y3W6_SOLBU</name>
<evidence type="ECO:0000256" key="4">
    <source>
        <dbReference type="PROSITE-ProRule" id="PRU00325"/>
    </source>
</evidence>
<dbReference type="Pfam" id="PF04434">
    <property type="entry name" value="SWIM"/>
    <property type="match status" value="1"/>
</dbReference>
<accession>A0AAN8Y3W6</accession>
<proteinExistence type="predicted"/>
<reference evidence="6 7" key="1">
    <citation type="submission" date="2024-02" db="EMBL/GenBank/DDBJ databases">
        <title>de novo genome assembly of Solanum bulbocastanum strain 11H21.</title>
        <authorList>
            <person name="Hosaka A.J."/>
        </authorList>
    </citation>
    <scope>NUCLEOTIDE SEQUENCE [LARGE SCALE GENOMIC DNA]</scope>
    <source>
        <tissue evidence="6">Young leaves</tissue>
    </source>
</reference>
<dbReference type="InterPro" id="IPR006564">
    <property type="entry name" value="Znf_PMZ"/>
</dbReference>
<keyword evidence="2 4" id="KW-0863">Zinc-finger</keyword>
<organism evidence="6 7">
    <name type="scientific">Solanum bulbocastanum</name>
    <name type="common">Wild potato</name>
    <dbReference type="NCBI Taxonomy" id="147425"/>
    <lineage>
        <taxon>Eukaryota</taxon>
        <taxon>Viridiplantae</taxon>
        <taxon>Streptophyta</taxon>
        <taxon>Embryophyta</taxon>
        <taxon>Tracheophyta</taxon>
        <taxon>Spermatophyta</taxon>
        <taxon>Magnoliopsida</taxon>
        <taxon>eudicotyledons</taxon>
        <taxon>Gunneridae</taxon>
        <taxon>Pentapetalae</taxon>
        <taxon>asterids</taxon>
        <taxon>lamiids</taxon>
        <taxon>Solanales</taxon>
        <taxon>Solanaceae</taxon>
        <taxon>Solanoideae</taxon>
        <taxon>Solaneae</taxon>
        <taxon>Solanum</taxon>
    </lineage>
</organism>
<dbReference type="PANTHER" id="PTHR31973:SF183">
    <property type="entry name" value="SWIM-TYPE DOMAIN-CONTAINING PROTEIN"/>
    <property type="match status" value="1"/>
</dbReference>